<sequence>MAENNATEAQEPIKKAKAYEITSKAFEKRSEAAGEAAEAKIKGIAPVLVIEGGMYKLFYTTEPTKAAAEKLLKTIKDAGLSAEIKGLE</sequence>
<evidence type="ECO:0000313" key="3">
    <source>
        <dbReference type="Proteomes" id="UP000283683"/>
    </source>
</evidence>
<dbReference type="GO" id="GO:0042834">
    <property type="term" value="F:peptidoglycan binding"/>
    <property type="evidence" value="ECO:0007669"/>
    <property type="project" value="InterPro"/>
</dbReference>
<dbReference type="EMBL" id="QSAZ01000019">
    <property type="protein sequence ID" value="RGW85187.1"/>
    <property type="molecule type" value="Genomic_DNA"/>
</dbReference>
<comment type="caution">
    <text evidence="2">The sequence shown here is derived from an EMBL/GenBank/DDBJ whole genome shotgun (WGS) entry which is preliminary data.</text>
</comment>
<proteinExistence type="predicted"/>
<gene>
    <name evidence="2" type="ORF">DWV45_14780</name>
</gene>
<dbReference type="RefSeq" id="WP_118327324.1">
    <property type="nucleotide sequence ID" value="NZ_QSAZ01000019.1"/>
</dbReference>
<dbReference type="Pfam" id="PF05036">
    <property type="entry name" value="SPOR"/>
    <property type="match status" value="1"/>
</dbReference>
<evidence type="ECO:0000259" key="1">
    <source>
        <dbReference type="Pfam" id="PF05036"/>
    </source>
</evidence>
<dbReference type="Gene3D" id="3.30.70.1070">
    <property type="entry name" value="Sporulation related repeat"/>
    <property type="match status" value="1"/>
</dbReference>
<feature type="domain" description="SPOR" evidence="1">
    <location>
        <begin position="18"/>
        <end position="84"/>
    </location>
</feature>
<dbReference type="InterPro" id="IPR036680">
    <property type="entry name" value="SPOR-like_sf"/>
</dbReference>
<reference evidence="2 3" key="1">
    <citation type="submission" date="2018-08" db="EMBL/GenBank/DDBJ databases">
        <title>A genome reference for cultivated species of the human gut microbiota.</title>
        <authorList>
            <person name="Zou Y."/>
            <person name="Xue W."/>
            <person name="Luo G."/>
        </authorList>
    </citation>
    <scope>NUCLEOTIDE SEQUENCE [LARGE SCALE GENOMIC DNA]</scope>
    <source>
        <strain evidence="2 3">AF06-19</strain>
    </source>
</reference>
<accession>A0A413DGX9</accession>
<dbReference type="Proteomes" id="UP000283683">
    <property type="component" value="Unassembled WGS sequence"/>
</dbReference>
<organism evidence="2 3">
    <name type="scientific">Agathobacter rectalis</name>
    <dbReference type="NCBI Taxonomy" id="39491"/>
    <lineage>
        <taxon>Bacteria</taxon>
        <taxon>Bacillati</taxon>
        <taxon>Bacillota</taxon>
        <taxon>Clostridia</taxon>
        <taxon>Lachnospirales</taxon>
        <taxon>Lachnospiraceae</taxon>
        <taxon>Agathobacter</taxon>
    </lineage>
</organism>
<protein>
    <recommendedName>
        <fullName evidence="1">SPOR domain-containing protein</fullName>
    </recommendedName>
</protein>
<name>A0A413DGX9_9FIRM</name>
<dbReference type="InterPro" id="IPR007730">
    <property type="entry name" value="SPOR-like_dom"/>
</dbReference>
<evidence type="ECO:0000313" key="2">
    <source>
        <dbReference type="EMBL" id="RGW85187.1"/>
    </source>
</evidence>
<dbReference type="AlphaFoldDB" id="A0A413DGX9"/>
<dbReference type="SUPFAM" id="SSF110997">
    <property type="entry name" value="Sporulation related repeat"/>
    <property type="match status" value="1"/>
</dbReference>